<dbReference type="Pfam" id="PF17853">
    <property type="entry name" value="GGDEF_2"/>
    <property type="match status" value="1"/>
</dbReference>
<dbReference type="PANTHER" id="PTHR33744">
    <property type="entry name" value="CARBOHYDRATE DIACID REGULATOR"/>
    <property type="match status" value="1"/>
</dbReference>
<dbReference type="InterPro" id="IPR051448">
    <property type="entry name" value="CdaR-like_regulators"/>
</dbReference>
<dbReference type="Pfam" id="PF07905">
    <property type="entry name" value="PucR"/>
    <property type="match status" value="1"/>
</dbReference>
<sequence length="527" mass="61414">MFTVKEMIEKCGLSDLKVLAGGEGLDNEVSSVTVFDAPDAYRWSKGGEFIITTGYCLKDTPELFEEIIENIKTRGMAGIGIKTERFLHSIPDNVINRANELNVPIIYIPSRYAFIEIINPVLAKIINDQADKLKKSETIHKSFTQLVINGGDIKDILVNLKRIIEFESAYADFYFNTVVYESADSSFISTIESMKLFNFQKYKVYEISYENRIYGYLVINTKKELDQLEEIAVEHTCTVLKLYIQRKISNNQIEMRYRDEFVRDLITKNIRSIEEVKKRAKIFGWEFKGKIVVTMFDIDNYKSEYFKMSHKKDNLNLEMTREKIFKTITESVKRDFSQSAYTTLSDSITFILNVDNSDKIKSKLSKTCSELLLKVKNETGFTLSIGIGGIKAGIMLAKESYTEAFRVVQIDRLSKMTNSYKFYDEAGLYRLYYDISSTGYGKEFCRESLDKIIEYDKINKTYLFDTLNHLVENEWSLKETAKNMFIHYNTIKYRYRRLCEVLGVNFDSFEQRMKYTVSVRIYNILCQ</sequence>
<dbReference type="Pfam" id="PF13556">
    <property type="entry name" value="HTH_30"/>
    <property type="match status" value="1"/>
</dbReference>
<accession>A0ABT1NHG9</accession>
<dbReference type="InterPro" id="IPR025736">
    <property type="entry name" value="PucR_C-HTH_dom"/>
</dbReference>
<dbReference type="RefSeq" id="WP_255228184.1">
    <property type="nucleotide sequence ID" value="NZ_JAJEKE010000013.1"/>
</dbReference>
<proteinExistence type="inferred from homology"/>
<dbReference type="PANTHER" id="PTHR33744:SF1">
    <property type="entry name" value="DNA-BINDING TRANSCRIPTIONAL ACTIVATOR ADER"/>
    <property type="match status" value="1"/>
</dbReference>
<evidence type="ECO:0000256" key="1">
    <source>
        <dbReference type="ARBA" id="ARBA00006754"/>
    </source>
</evidence>
<dbReference type="Proteomes" id="UP001651880">
    <property type="component" value="Unassembled WGS sequence"/>
</dbReference>
<evidence type="ECO:0000259" key="2">
    <source>
        <dbReference type="Pfam" id="PF07905"/>
    </source>
</evidence>
<feature type="domain" description="CdaR GGDEF-like" evidence="4">
    <location>
        <begin position="273"/>
        <end position="409"/>
    </location>
</feature>
<dbReference type="InterPro" id="IPR012914">
    <property type="entry name" value="PucR_dom"/>
</dbReference>
<dbReference type="Gene3D" id="1.10.10.2840">
    <property type="entry name" value="PucR C-terminal helix-turn-helix domain"/>
    <property type="match status" value="1"/>
</dbReference>
<dbReference type="InterPro" id="IPR042070">
    <property type="entry name" value="PucR_C-HTH_sf"/>
</dbReference>
<evidence type="ECO:0000313" key="6">
    <source>
        <dbReference type="Proteomes" id="UP001651880"/>
    </source>
</evidence>
<evidence type="ECO:0000259" key="4">
    <source>
        <dbReference type="Pfam" id="PF17853"/>
    </source>
</evidence>
<keyword evidence="6" id="KW-1185">Reference proteome</keyword>
<protein>
    <submittedName>
        <fullName evidence="5">PucR family transcriptional regulator</fullName>
    </submittedName>
</protein>
<feature type="domain" description="Purine catabolism PurC-like" evidence="2">
    <location>
        <begin position="12"/>
        <end position="125"/>
    </location>
</feature>
<dbReference type="InterPro" id="IPR041522">
    <property type="entry name" value="CdaR_GGDEF"/>
</dbReference>
<comment type="similarity">
    <text evidence="1">Belongs to the CdaR family.</text>
</comment>
<gene>
    <name evidence="5" type="ORF">LJD61_14055</name>
</gene>
<reference evidence="5 6" key="1">
    <citation type="submission" date="2021-10" db="EMBL/GenBank/DDBJ databases">
        <title>Lutispora strain m25 sp. nov., a thermophilic, non-spore-forming bacterium isolated from a lab-scale methanogenic bioreactor digesting anaerobic sludge.</title>
        <authorList>
            <person name="El Houari A."/>
            <person name="Mcdonald J."/>
        </authorList>
    </citation>
    <scope>NUCLEOTIDE SEQUENCE [LARGE SCALE GENOMIC DNA]</scope>
    <source>
        <strain evidence="6">m25</strain>
    </source>
</reference>
<comment type="caution">
    <text evidence="5">The sequence shown here is derived from an EMBL/GenBank/DDBJ whole genome shotgun (WGS) entry which is preliminary data.</text>
</comment>
<evidence type="ECO:0000259" key="3">
    <source>
        <dbReference type="Pfam" id="PF13556"/>
    </source>
</evidence>
<organism evidence="5 6">
    <name type="scientific">Lutispora saccharofermentans</name>
    <dbReference type="NCBI Taxonomy" id="3024236"/>
    <lineage>
        <taxon>Bacteria</taxon>
        <taxon>Bacillati</taxon>
        <taxon>Bacillota</taxon>
        <taxon>Clostridia</taxon>
        <taxon>Lutisporales</taxon>
        <taxon>Lutisporaceae</taxon>
        <taxon>Lutispora</taxon>
    </lineage>
</organism>
<evidence type="ECO:0000313" key="5">
    <source>
        <dbReference type="EMBL" id="MCQ1530662.1"/>
    </source>
</evidence>
<feature type="domain" description="PucR C-terminal helix-turn-helix" evidence="3">
    <location>
        <begin position="463"/>
        <end position="521"/>
    </location>
</feature>
<name>A0ABT1NHG9_9FIRM</name>
<dbReference type="EMBL" id="JAJEKE010000013">
    <property type="protein sequence ID" value="MCQ1530662.1"/>
    <property type="molecule type" value="Genomic_DNA"/>
</dbReference>